<feature type="transmembrane region" description="Helical" evidence="1">
    <location>
        <begin position="84"/>
        <end position="102"/>
    </location>
</feature>
<dbReference type="Proteomes" id="UP000244441">
    <property type="component" value="Chromosome"/>
</dbReference>
<protein>
    <submittedName>
        <fullName evidence="2">DUF368 domain-containing protein</fullName>
    </submittedName>
</protein>
<feature type="transmembrane region" description="Helical" evidence="1">
    <location>
        <begin position="56"/>
        <end position="78"/>
    </location>
</feature>
<gene>
    <name evidence="2" type="ORF">C2869_14595</name>
</gene>
<proteinExistence type="predicted"/>
<sequence>MGAADVVPGVSGGTIAFISGIYDELLKSLKQLGPNALTILFKQGFAEFWRHINGGFLLAVFAGILISVKTFASLISFALDNHPILIWSFFSGLIAASVYLLAKQQTNWRPVNYISLLIGIGIVYIISISTPSQLPSDWWFLFLGGFIAICAMILPGVSGSFILLLLGLYSVALNAVKNMDLIALAAFGFGCIAGLMVFSRFLSWLLDRYYQTTIALLIGFLIGSLNVTWPWKQVVSTYVNRHGETVPLIRENVLPSTFSNVYSTDSQLIFALLASLFGILLVISIELIASKLKR</sequence>
<keyword evidence="1" id="KW-0472">Membrane</keyword>
<accession>A0A2S0VXU6</accession>
<feature type="transmembrane region" description="Helical" evidence="1">
    <location>
        <begin position="114"/>
        <end position="132"/>
    </location>
</feature>
<evidence type="ECO:0000313" key="3">
    <source>
        <dbReference type="Proteomes" id="UP000244441"/>
    </source>
</evidence>
<keyword evidence="1" id="KW-0812">Transmembrane</keyword>
<feature type="transmembrane region" description="Helical" evidence="1">
    <location>
        <begin position="209"/>
        <end position="231"/>
    </location>
</feature>
<feature type="transmembrane region" description="Helical" evidence="1">
    <location>
        <begin position="268"/>
        <end position="289"/>
    </location>
</feature>
<dbReference type="AlphaFoldDB" id="A0A2S0VXU6"/>
<keyword evidence="1" id="KW-1133">Transmembrane helix</keyword>
<feature type="transmembrane region" description="Helical" evidence="1">
    <location>
        <begin position="138"/>
        <end position="169"/>
    </location>
</feature>
<reference evidence="2 3" key="1">
    <citation type="submission" date="2018-01" db="EMBL/GenBank/DDBJ databases">
        <title>Genome sequence of a Cantenovulum-like bacteria.</title>
        <authorList>
            <person name="Tan W.R."/>
            <person name="Lau N.-S."/>
            <person name="Go F."/>
            <person name="Amirul A.-A.A."/>
        </authorList>
    </citation>
    <scope>NUCLEOTIDE SEQUENCE [LARGE SCALE GENOMIC DNA]</scope>
    <source>
        <strain evidence="2 3">CCB-QB4</strain>
    </source>
</reference>
<dbReference type="PANTHER" id="PTHR37308">
    <property type="entry name" value="INTEGRAL MEMBRANE PROTEIN"/>
    <property type="match status" value="1"/>
</dbReference>
<organism evidence="2 3">
    <name type="scientific">Saccharobesus litoralis</name>
    <dbReference type="NCBI Taxonomy" id="2172099"/>
    <lineage>
        <taxon>Bacteria</taxon>
        <taxon>Pseudomonadati</taxon>
        <taxon>Pseudomonadota</taxon>
        <taxon>Gammaproteobacteria</taxon>
        <taxon>Alteromonadales</taxon>
        <taxon>Alteromonadaceae</taxon>
        <taxon>Saccharobesus</taxon>
    </lineage>
</organism>
<feature type="transmembrane region" description="Helical" evidence="1">
    <location>
        <begin position="181"/>
        <end position="203"/>
    </location>
</feature>
<dbReference type="Pfam" id="PF04018">
    <property type="entry name" value="VCA0040-like"/>
    <property type="match status" value="1"/>
</dbReference>
<keyword evidence="3" id="KW-1185">Reference proteome</keyword>
<dbReference type="InterPro" id="IPR007163">
    <property type="entry name" value="VCA0040-like"/>
</dbReference>
<dbReference type="EMBL" id="CP026604">
    <property type="protein sequence ID" value="AWB69031.1"/>
    <property type="molecule type" value="Genomic_DNA"/>
</dbReference>
<name>A0A2S0VXU6_9ALTE</name>
<evidence type="ECO:0000256" key="1">
    <source>
        <dbReference type="SAM" id="Phobius"/>
    </source>
</evidence>
<dbReference type="KEGG" id="cate:C2869_14595"/>
<evidence type="ECO:0000313" key="2">
    <source>
        <dbReference type="EMBL" id="AWB69031.1"/>
    </source>
</evidence>
<dbReference type="PANTHER" id="PTHR37308:SF1">
    <property type="entry name" value="POLYPRENYL-PHOSPHATE TRANSPORTER"/>
    <property type="match status" value="1"/>
</dbReference>
<dbReference type="OrthoDB" id="9793746at2"/>